<evidence type="ECO:0000313" key="3">
    <source>
        <dbReference type="Proteomes" id="UP000000305"/>
    </source>
</evidence>
<dbReference type="KEGG" id="dpx:DAPPUDRAFT_107359"/>
<dbReference type="EMBL" id="GL732571">
    <property type="protein sequence ID" value="EFX76050.1"/>
    <property type="molecule type" value="Genomic_DNA"/>
</dbReference>
<accession>E9GWV7</accession>
<dbReference type="InParanoid" id="E9GWV7"/>
<reference evidence="2 3" key="1">
    <citation type="journal article" date="2011" name="Science">
        <title>The ecoresponsive genome of Daphnia pulex.</title>
        <authorList>
            <person name="Colbourne J.K."/>
            <person name="Pfrender M.E."/>
            <person name="Gilbert D."/>
            <person name="Thomas W.K."/>
            <person name="Tucker A."/>
            <person name="Oakley T.H."/>
            <person name="Tokishita S."/>
            <person name="Aerts A."/>
            <person name="Arnold G.J."/>
            <person name="Basu M.K."/>
            <person name="Bauer D.J."/>
            <person name="Caceres C.E."/>
            <person name="Carmel L."/>
            <person name="Casola C."/>
            <person name="Choi J.H."/>
            <person name="Detter J.C."/>
            <person name="Dong Q."/>
            <person name="Dusheyko S."/>
            <person name="Eads B.D."/>
            <person name="Frohlich T."/>
            <person name="Geiler-Samerotte K.A."/>
            <person name="Gerlach D."/>
            <person name="Hatcher P."/>
            <person name="Jogdeo S."/>
            <person name="Krijgsveld J."/>
            <person name="Kriventseva E.V."/>
            <person name="Kultz D."/>
            <person name="Laforsch C."/>
            <person name="Lindquist E."/>
            <person name="Lopez J."/>
            <person name="Manak J.R."/>
            <person name="Muller J."/>
            <person name="Pangilinan J."/>
            <person name="Patwardhan R.P."/>
            <person name="Pitluck S."/>
            <person name="Pritham E.J."/>
            <person name="Rechtsteiner A."/>
            <person name="Rho M."/>
            <person name="Rogozin I.B."/>
            <person name="Sakarya O."/>
            <person name="Salamov A."/>
            <person name="Schaack S."/>
            <person name="Shapiro H."/>
            <person name="Shiga Y."/>
            <person name="Skalitzky C."/>
            <person name="Smith Z."/>
            <person name="Souvorov A."/>
            <person name="Sung W."/>
            <person name="Tang Z."/>
            <person name="Tsuchiya D."/>
            <person name="Tu H."/>
            <person name="Vos H."/>
            <person name="Wang M."/>
            <person name="Wolf Y.I."/>
            <person name="Yamagata H."/>
            <person name="Yamada T."/>
            <person name="Ye Y."/>
            <person name="Shaw J.R."/>
            <person name="Andrews J."/>
            <person name="Crease T.J."/>
            <person name="Tang H."/>
            <person name="Lucas S.M."/>
            <person name="Robertson H.M."/>
            <person name="Bork P."/>
            <person name="Koonin E.V."/>
            <person name="Zdobnov E.M."/>
            <person name="Grigoriev I.V."/>
            <person name="Lynch M."/>
            <person name="Boore J.L."/>
        </authorList>
    </citation>
    <scope>NUCLEOTIDE SEQUENCE [LARGE SCALE GENOMIC DNA]</scope>
</reference>
<dbReference type="PhylomeDB" id="E9GWV7"/>
<dbReference type="PANTHER" id="PTHR33173:SF2">
    <property type="entry name" value="MYND-TYPE DOMAIN-CONTAINING PROTEIN"/>
    <property type="match status" value="1"/>
</dbReference>
<dbReference type="OrthoDB" id="10021027at2759"/>
<feature type="region of interest" description="Disordered" evidence="1">
    <location>
        <begin position="1"/>
        <end position="63"/>
    </location>
</feature>
<sequence length="267" mass="29884">MDSTGGPSDIEEIAQQNSSDEIPTEVTPMQPMQTMEPSHETETRAETTEPDIEPPPKKSQLARTNVMLPDQLLALCEKSRSLKAIVNNSPTNEEAGSPLKKMLQQSISQSKKKAKGYRYMDEGFNNFCLNTYILGGRRMYEIFHANFKGVFPSPRTMGERVAKFQKFVPEGCVNVNGLLEYLLLHKLPMVVSLSEDVTAIVGKREYNSTINSIYGFSLPLKSNGLPNWEDYVMKNSLDAVRMFSTYKRATVIIVIMVQPLGEGIPPI</sequence>
<evidence type="ECO:0000256" key="1">
    <source>
        <dbReference type="SAM" id="MobiDB-lite"/>
    </source>
</evidence>
<dbReference type="Proteomes" id="UP000000305">
    <property type="component" value="Unassembled WGS sequence"/>
</dbReference>
<evidence type="ECO:0000313" key="2">
    <source>
        <dbReference type="EMBL" id="EFX76050.1"/>
    </source>
</evidence>
<dbReference type="HOGENOM" id="CLU_1043025_0_0_1"/>
<name>E9GWV7_DAPPU</name>
<dbReference type="AlphaFoldDB" id="E9GWV7"/>
<protein>
    <submittedName>
        <fullName evidence="2">Uncharacterized protein</fullName>
    </submittedName>
</protein>
<feature type="compositionally biased region" description="Basic and acidic residues" evidence="1">
    <location>
        <begin position="37"/>
        <end position="47"/>
    </location>
</feature>
<gene>
    <name evidence="2" type="ORF">DAPPUDRAFT_107359</name>
</gene>
<keyword evidence="3" id="KW-1185">Reference proteome</keyword>
<dbReference type="PANTHER" id="PTHR33173">
    <property type="match status" value="1"/>
</dbReference>
<organism evidence="2 3">
    <name type="scientific">Daphnia pulex</name>
    <name type="common">Water flea</name>
    <dbReference type="NCBI Taxonomy" id="6669"/>
    <lineage>
        <taxon>Eukaryota</taxon>
        <taxon>Metazoa</taxon>
        <taxon>Ecdysozoa</taxon>
        <taxon>Arthropoda</taxon>
        <taxon>Crustacea</taxon>
        <taxon>Branchiopoda</taxon>
        <taxon>Diplostraca</taxon>
        <taxon>Cladocera</taxon>
        <taxon>Anomopoda</taxon>
        <taxon>Daphniidae</taxon>
        <taxon>Daphnia</taxon>
    </lineage>
</organism>
<proteinExistence type="predicted"/>